<organism evidence="4 6">
    <name type="scientific">Pichia kudriavzevii</name>
    <name type="common">Yeast</name>
    <name type="synonym">Issatchenkia orientalis</name>
    <dbReference type="NCBI Taxonomy" id="4909"/>
    <lineage>
        <taxon>Eukaryota</taxon>
        <taxon>Fungi</taxon>
        <taxon>Dikarya</taxon>
        <taxon>Ascomycota</taxon>
        <taxon>Saccharomycotina</taxon>
        <taxon>Pichiomycetes</taxon>
        <taxon>Pichiales</taxon>
        <taxon>Pichiaceae</taxon>
        <taxon>Pichia</taxon>
    </lineage>
</organism>
<evidence type="ECO:0000256" key="1">
    <source>
        <dbReference type="ARBA" id="ARBA00034736"/>
    </source>
</evidence>
<proteinExistence type="inferred from homology"/>
<dbReference type="GeneID" id="40382919"/>
<dbReference type="InterPro" id="IPR018870">
    <property type="entry name" value="Tti2"/>
</dbReference>
<evidence type="ECO:0000313" key="5">
    <source>
        <dbReference type="EMBL" id="OUT21386.1"/>
    </source>
</evidence>
<dbReference type="SUPFAM" id="SSF48371">
    <property type="entry name" value="ARM repeat"/>
    <property type="match status" value="1"/>
</dbReference>
<dbReference type="GO" id="GO:0110078">
    <property type="term" value="C:TTT Hsp90 cochaperone complex"/>
    <property type="evidence" value="ECO:0007669"/>
    <property type="project" value="InterPro"/>
</dbReference>
<dbReference type="InterPro" id="IPR021133">
    <property type="entry name" value="HEAT_type_2"/>
</dbReference>
<dbReference type="EMBL" id="CP028774">
    <property type="protein sequence ID" value="AWU75154.1"/>
    <property type="molecule type" value="Genomic_DNA"/>
</dbReference>
<evidence type="ECO:0000313" key="4">
    <source>
        <dbReference type="EMBL" id="KGK39084.1"/>
    </source>
</evidence>
<reference evidence="6" key="1">
    <citation type="journal article" date="2014" name="Microb. Cell Fact.">
        <title>Exploiting Issatchenkia orientalis SD108 for succinic acid production.</title>
        <authorList>
            <person name="Xiao H."/>
            <person name="Shao Z."/>
            <person name="Jiang Y."/>
            <person name="Dole S."/>
            <person name="Zhao H."/>
        </authorList>
    </citation>
    <scope>NUCLEOTIDE SEQUENCE [LARGE SCALE GENOMIC DNA]</scope>
    <source>
        <strain evidence="6">SD108</strain>
    </source>
</reference>
<dbReference type="InterPro" id="IPR011989">
    <property type="entry name" value="ARM-like"/>
</dbReference>
<dbReference type="Proteomes" id="UP000029867">
    <property type="component" value="Unassembled WGS sequence"/>
</dbReference>
<reference evidence="3 8" key="4">
    <citation type="submission" date="2018-06" db="EMBL/GenBank/DDBJ databases">
        <title>Population genomics shows no distinction between pathogenic Candida krusei and environmental Pichia kudriavzevii: One species, four names.</title>
        <authorList>
            <person name="Douglass A.P."/>
            <person name="Offei B."/>
            <person name="Braun-Galleani S."/>
            <person name="Coughlan A.Y."/>
            <person name="Martos A."/>
            <person name="Ortiz-Merino R.A."/>
            <person name="Byrne K.P."/>
            <person name="Wolfe K.H."/>
        </authorList>
    </citation>
    <scope>NUCLEOTIDE SEQUENCE [LARGE SCALE GENOMIC DNA]</scope>
    <source>
        <strain evidence="3 8">CBS573</strain>
    </source>
</reference>
<feature type="repeat" description="HEAT" evidence="2">
    <location>
        <begin position="169"/>
        <end position="207"/>
    </location>
</feature>
<name>A0A099P472_PICKU</name>
<dbReference type="Gene3D" id="1.25.10.10">
    <property type="entry name" value="Leucine-rich Repeat Variant"/>
    <property type="match status" value="1"/>
</dbReference>
<dbReference type="EMBL" id="JQFK01000012">
    <property type="protein sequence ID" value="KGK39084.1"/>
    <property type="molecule type" value="Genomic_DNA"/>
</dbReference>
<accession>A0A099P472</accession>
<keyword evidence="8" id="KW-1185">Reference proteome</keyword>
<sequence>MDEVLRRDWKWWKDDASLEDWKKQELVVSKCEDLLAECSKHEEPRGMIKTASKFYFSDESLAPWASSKSRDIARDFIDKYEGDVLLHDTIVSELHTVLTEMKKRNLSTSTTPSGYRKTSQIKINEKLIGASYTQTLDKMSEFKEMYVASIGYLNVLIHHFNIKDNWRIILPLLLTFLDDTDLLVKREACLTLNLLCRRLSEEQSETNIIFQSQTLPLFRRALQPLILAIPSMTSESKSVVILPIAYDTVLRLYKLAIPNELEYYTTLSSMLNDSILPSLGKCKDYVRLSTALCLVLEKFLDYCGEYAIVVAKPTVYTILTILMDPYVAHAPPIVELFIDLVQRCIGQVPSQRRTKYLYDIKGCMGTLRRRMSDDLMSDFIGEKMETLIDSVNK</sequence>
<dbReference type="OrthoDB" id="3997445at2759"/>
<reference evidence="5 7" key="3">
    <citation type="submission" date="2017-05" db="EMBL/GenBank/DDBJ databases">
        <title>The Genome Sequence of Candida krusei Ckrusei653.</title>
        <authorList>
            <person name="Cuomo C."/>
            <person name="Forche A."/>
            <person name="Young S."/>
            <person name="Abouelleil A."/>
            <person name="Cao P."/>
            <person name="Chapman S."/>
            <person name="Cusick C."/>
            <person name="Shea T."/>
            <person name="Nusbaum C."/>
            <person name="Birren B."/>
        </authorList>
    </citation>
    <scope>NUCLEOTIDE SEQUENCE [LARGE SCALE GENOMIC DNA]</scope>
    <source>
        <strain evidence="5 7">Ckrusei653</strain>
    </source>
</reference>
<dbReference type="RefSeq" id="XP_029320631.1">
    <property type="nucleotide sequence ID" value="XM_029464772.1"/>
</dbReference>
<evidence type="ECO:0000313" key="3">
    <source>
        <dbReference type="EMBL" id="AWU75154.1"/>
    </source>
</evidence>
<dbReference type="EMBL" id="NHMM01000005">
    <property type="protein sequence ID" value="OUT21386.1"/>
    <property type="molecule type" value="Genomic_DNA"/>
</dbReference>
<dbReference type="InterPro" id="IPR016024">
    <property type="entry name" value="ARM-type_fold"/>
</dbReference>
<dbReference type="Proteomes" id="UP000195871">
    <property type="component" value="Unassembled WGS sequence"/>
</dbReference>
<dbReference type="HOGENOM" id="CLU_702194_0_0_1"/>
<dbReference type="AlphaFoldDB" id="A0A099P472"/>
<dbReference type="KEGG" id="pkz:C5L36_0B04060"/>
<protein>
    <submittedName>
        <fullName evidence="4">Uncharacterized protein</fullName>
    </submittedName>
</protein>
<evidence type="ECO:0000313" key="7">
    <source>
        <dbReference type="Proteomes" id="UP000195871"/>
    </source>
</evidence>
<dbReference type="Pfam" id="PF10521">
    <property type="entry name" value="Tti2"/>
    <property type="match status" value="1"/>
</dbReference>
<dbReference type="PROSITE" id="PS50077">
    <property type="entry name" value="HEAT_REPEAT"/>
    <property type="match status" value="1"/>
</dbReference>
<gene>
    <name evidence="3" type="ORF">C5L36_0B04060</name>
    <name evidence="5" type="ORF">CAS74_003504</name>
    <name evidence="4" type="ORF">JL09_g1732</name>
</gene>
<dbReference type="Proteomes" id="UP000249293">
    <property type="component" value="Chromosome 2"/>
</dbReference>
<dbReference type="STRING" id="4909.A0A099P472"/>
<evidence type="ECO:0000256" key="2">
    <source>
        <dbReference type="PROSITE-ProRule" id="PRU00103"/>
    </source>
</evidence>
<dbReference type="eggNOG" id="ENOG502S9D8">
    <property type="taxonomic scope" value="Eukaryota"/>
</dbReference>
<evidence type="ECO:0000313" key="6">
    <source>
        <dbReference type="Proteomes" id="UP000029867"/>
    </source>
</evidence>
<evidence type="ECO:0000313" key="8">
    <source>
        <dbReference type="Proteomes" id="UP000249293"/>
    </source>
</evidence>
<reference evidence="4" key="2">
    <citation type="submission" date="2014-08" db="EMBL/GenBank/DDBJ databases">
        <title>Exploiting Issatchenkia orientalis SD108 for Succinic Acid Production.</title>
        <authorList>
            <person name="Xiao H."/>
            <person name="Shao Z."/>
            <person name="Jiang Y."/>
            <person name="Dole S."/>
            <person name="Zhao H."/>
        </authorList>
    </citation>
    <scope>NUCLEOTIDE SEQUENCE [LARGE SCALE GENOMIC DNA]</scope>
    <source>
        <strain evidence="4">SD108</strain>
    </source>
</reference>
<dbReference type="VEuPathDB" id="FungiDB:C5L36_0B04060"/>
<comment type="similarity">
    <text evidence="1">Belongs to the TTI2 family.</text>
</comment>